<evidence type="ECO:0000313" key="1">
    <source>
        <dbReference type="EMBL" id="KXS96216.1"/>
    </source>
</evidence>
<dbReference type="OrthoDB" id="3650720at2759"/>
<evidence type="ECO:0000313" key="2">
    <source>
        <dbReference type="Proteomes" id="UP000070133"/>
    </source>
</evidence>
<keyword evidence="2" id="KW-1185">Reference proteome</keyword>
<sequence>MHDRPRKSSWKTKEAEEQGLQHDLTANHWGQKEGIVFGHVHLSDIYGPVPVGNWPTGLDRGITTQCLEWAQQHSDQYPDLTTEDWNWVVEQLGVAARVPVLPTTDQVNLDTDAVVRFRQTHHRDKPLPR</sequence>
<comment type="caution">
    <text evidence="1">The sequence shown here is derived from an EMBL/GenBank/DDBJ whole genome shotgun (WGS) entry which is preliminary data.</text>
</comment>
<proteinExistence type="predicted"/>
<dbReference type="Proteomes" id="UP000070133">
    <property type="component" value="Unassembled WGS sequence"/>
</dbReference>
<organism evidence="1 2">
    <name type="scientific">Pseudocercospora eumusae</name>
    <dbReference type="NCBI Taxonomy" id="321146"/>
    <lineage>
        <taxon>Eukaryota</taxon>
        <taxon>Fungi</taxon>
        <taxon>Dikarya</taxon>
        <taxon>Ascomycota</taxon>
        <taxon>Pezizomycotina</taxon>
        <taxon>Dothideomycetes</taxon>
        <taxon>Dothideomycetidae</taxon>
        <taxon>Mycosphaerellales</taxon>
        <taxon>Mycosphaerellaceae</taxon>
        <taxon>Pseudocercospora</taxon>
    </lineage>
</organism>
<dbReference type="EMBL" id="LFZN01000182">
    <property type="protein sequence ID" value="KXS96216.1"/>
    <property type="molecule type" value="Genomic_DNA"/>
</dbReference>
<dbReference type="AlphaFoldDB" id="A0A139H177"/>
<accession>A0A139H177</accession>
<reference evidence="1 2" key="1">
    <citation type="submission" date="2015-07" db="EMBL/GenBank/DDBJ databases">
        <title>Comparative genomics of the Sigatoka disease complex on banana suggests a link between parallel evolutionary changes in Pseudocercospora fijiensis and Pseudocercospora eumusae and increased virulence on the banana host.</title>
        <authorList>
            <person name="Chang T.-C."/>
            <person name="Salvucci A."/>
            <person name="Crous P.W."/>
            <person name="Stergiopoulos I."/>
        </authorList>
    </citation>
    <scope>NUCLEOTIDE SEQUENCE [LARGE SCALE GENOMIC DNA]</scope>
    <source>
        <strain evidence="1 2">CBS 114824</strain>
    </source>
</reference>
<protein>
    <submittedName>
        <fullName evidence="1">Uncharacterized protein</fullName>
    </submittedName>
</protein>
<name>A0A139H177_9PEZI</name>
<gene>
    <name evidence="1" type="ORF">AC578_9642</name>
</gene>